<evidence type="ECO:0000256" key="4">
    <source>
        <dbReference type="ARBA" id="ARBA00023027"/>
    </source>
</evidence>
<dbReference type="PANTHER" id="PTHR20275">
    <property type="entry name" value="NAD KINASE"/>
    <property type="match status" value="1"/>
</dbReference>
<keyword evidence="2 6" id="KW-0418">Kinase</keyword>
<keyword evidence="3 6" id="KW-0521">NADP</keyword>
<accession>A0A1N7EK49</accession>
<dbReference type="Gene3D" id="2.60.200.30">
    <property type="entry name" value="Probable inorganic polyphosphate/atp-NAD kinase, domain 2"/>
    <property type="match status" value="1"/>
</dbReference>
<dbReference type="InterPro" id="IPR017438">
    <property type="entry name" value="ATP-NAD_kinase_N"/>
</dbReference>
<dbReference type="PANTHER" id="PTHR20275:SF0">
    <property type="entry name" value="NAD KINASE"/>
    <property type="match status" value="1"/>
</dbReference>
<feature type="binding site" evidence="6">
    <location>
        <begin position="136"/>
        <end position="137"/>
    </location>
    <ligand>
        <name>NAD(+)</name>
        <dbReference type="ChEBI" id="CHEBI:57540"/>
    </ligand>
</feature>
<evidence type="ECO:0000313" key="7">
    <source>
        <dbReference type="EMBL" id="SIR88471.1"/>
    </source>
</evidence>
<dbReference type="Gene3D" id="3.40.50.10330">
    <property type="entry name" value="Probable inorganic polyphosphate/atp-NAD kinase, domain 1"/>
    <property type="match status" value="1"/>
</dbReference>
<comment type="subcellular location">
    <subcellularLocation>
        <location evidence="6">Cytoplasm</location>
    </subcellularLocation>
</comment>
<dbReference type="HAMAP" id="MF_00361">
    <property type="entry name" value="NAD_kinase"/>
    <property type="match status" value="1"/>
</dbReference>
<dbReference type="GO" id="GO:0003951">
    <property type="term" value="F:NAD+ kinase activity"/>
    <property type="evidence" value="ECO:0007669"/>
    <property type="project" value="UniProtKB-UniRule"/>
</dbReference>
<comment type="similarity">
    <text evidence="6">Belongs to the NAD kinase family.</text>
</comment>
<keyword evidence="4 6" id="KW-0520">NAD</keyword>
<protein>
    <recommendedName>
        <fullName evidence="6">NAD kinase</fullName>
        <ecNumber evidence="6">2.7.1.23</ecNumber>
    </recommendedName>
    <alternativeName>
        <fullName evidence="6">ATP-dependent NAD kinase</fullName>
    </alternativeName>
</protein>
<gene>
    <name evidence="6" type="primary">nadK</name>
    <name evidence="7" type="ORF">SAMN02745664_105105</name>
</gene>
<dbReference type="GO" id="GO:0005737">
    <property type="term" value="C:cytoplasm"/>
    <property type="evidence" value="ECO:0007669"/>
    <property type="project" value="UniProtKB-SubCell"/>
</dbReference>
<dbReference type="NCBIfam" id="NF002306">
    <property type="entry name" value="PRK01231.1"/>
    <property type="match status" value="1"/>
</dbReference>
<proteinExistence type="inferred from homology"/>
<keyword evidence="6" id="KW-0547">Nucleotide-binding</keyword>
<dbReference type="AlphaFoldDB" id="A0A1N7EK49"/>
<keyword evidence="6" id="KW-0067">ATP-binding</keyword>
<feature type="active site" description="Proton acceptor" evidence="6">
    <location>
        <position position="136"/>
    </location>
</feature>
<dbReference type="InterPro" id="IPR016064">
    <property type="entry name" value="NAD/diacylglycerol_kinase_sf"/>
</dbReference>
<keyword evidence="6" id="KW-0963">Cytoplasm</keyword>
<keyword evidence="1 6" id="KW-0808">Transferase</keyword>
<dbReference type="GO" id="GO:0005524">
    <property type="term" value="F:ATP binding"/>
    <property type="evidence" value="ECO:0007669"/>
    <property type="project" value="UniProtKB-KW"/>
</dbReference>
<dbReference type="Pfam" id="PF01513">
    <property type="entry name" value="NAD_kinase"/>
    <property type="match status" value="1"/>
</dbReference>
<reference evidence="8" key="1">
    <citation type="submission" date="2017-01" db="EMBL/GenBank/DDBJ databases">
        <authorList>
            <person name="Varghese N."/>
            <person name="Submissions S."/>
        </authorList>
    </citation>
    <scope>NUCLEOTIDE SEQUENCE [LARGE SCALE GENOMIC DNA]</scope>
    <source>
        <strain evidence="8">DSM 21768</strain>
    </source>
</reference>
<feature type="binding site" evidence="6">
    <location>
        <begin position="217"/>
        <end position="218"/>
    </location>
    <ligand>
        <name>NAD(+)</name>
        <dbReference type="ChEBI" id="CHEBI:57540"/>
    </ligand>
</feature>
<dbReference type="InterPro" id="IPR017437">
    <property type="entry name" value="ATP-NAD_kinase_PpnK-typ_C"/>
</dbReference>
<evidence type="ECO:0000313" key="8">
    <source>
        <dbReference type="Proteomes" id="UP000187495"/>
    </source>
</evidence>
<dbReference type="SUPFAM" id="SSF111331">
    <property type="entry name" value="NAD kinase/diacylglycerol kinase-like"/>
    <property type="match status" value="1"/>
</dbReference>
<feature type="binding site" evidence="6">
    <location>
        <position position="247"/>
    </location>
    <ligand>
        <name>NAD(+)</name>
        <dbReference type="ChEBI" id="CHEBI:57540"/>
    </ligand>
</feature>
<evidence type="ECO:0000256" key="2">
    <source>
        <dbReference type="ARBA" id="ARBA00022777"/>
    </source>
</evidence>
<dbReference type="GO" id="GO:0006741">
    <property type="term" value="P:NADP+ biosynthetic process"/>
    <property type="evidence" value="ECO:0007669"/>
    <property type="project" value="UniProtKB-UniRule"/>
</dbReference>
<dbReference type="GO" id="GO:0019674">
    <property type="term" value="P:NAD+ metabolic process"/>
    <property type="evidence" value="ECO:0007669"/>
    <property type="project" value="InterPro"/>
</dbReference>
<dbReference type="Pfam" id="PF20143">
    <property type="entry name" value="NAD_kinase_C"/>
    <property type="match status" value="1"/>
</dbReference>
<feature type="binding site" evidence="6">
    <location>
        <begin position="258"/>
        <end position="263"/>
    </location>
    <ligand>
        <name>NAD(+)</name>
        <dbReference type="ChEBI" id="CHEBI:57540"/>
    </ligand>
</feature>
<dbReference type="Proteomes" id="UP000187495">
    <property type="component" value="Unassembled WGS sequence"/>
</dbReference>
<comment type="caution">
    <text evidence="6">Lacks conserved residue(s) required for the propagation of feature annotation.</text>
</comment>
<evidence type="ECO:0000256" key="6">
    <source>
        <dbReference type="HAMAP-Rule" id="MF_00361"/>
    </source>
</evidence>
<comment type="cofactor">
    <cofactor evidence="6">
        <name>a divalent metal cation</name>
        <dbReference type="ChEBI" id="CHEBI:60240"/>
    </cofactor>
</comment>
<name>A0A1N7EK49_9GAMM</name>
<keyword evidence="8" id="KW-1185">Reference proteome</keyword>
<dbReference type="EC" id="2.7.1.23" evidence="6"/>
<dbReference type="STRING" id="34061.B0189_03365"/>
<comment type="function">
    <text evidence="6">Involved in the regulation of the intracellular balance of NAD and NADP, and is a key enzyme in the biosynthesis of NADP. Catalyzes specifically the phosphorylation on 2'-hydroxyl of the adenosine moiety of NAD to yield NADP.</text>
</comment>
<organism evidence="7 8">
    <name type="scientific">Moraxella cuniculi DSM 21768</name>
    <dbReference type="NCBI Taxonomy" id="1122245"/>
    <lineage>
        <taxon>Bacteria</taxon>
        <taxon>Pseudomonadati</taxon>
        <taxon>Pseudomonadota</taxon>
        <taxon>Gammaproteobacteria</taxon>
        <taxon>Moraxellales</taxon>
        <taxon>Moraxellaceae</taxon>
        <taxon>Moraxella</taxon>
    </lineage>
</organism>
<feature type="binding site" evidence="6">
    <location>
        <position position="245"/>
    </location>
    <ligand>
        <name>NAD(+)</name>
        <dbReference type="ChEBI" id="CHEBI:57540"/>
    </ligand>
</feature>
<comment type="catalytic activity">
    <reaction evidence="5 6">
        <text>NAD(+) + ATP = ADP + NADP(+) + H(+)</text>
        <dbReference type="Rhea" id="RHEA:18629"/>
        <dbReference type="ChEBI" id="CHEBI:15378"/>
        <dbReference type="ChEBI" id="CHEBI:30616"/>
        <dbReference type="ChEBI" id="CHEBI:57540"/>
        <dbReference type="ChEBI" id="CHEBI:58349"/>
        <dbReference type="ChEBI" id="CHEBI:456216"/>
        <dbReference type="EC" id="2.7.1.23"/>
    </reaction>
</comment>
<dbReference type="InterPro" id="IPR002504">
    <property type="entry name" value="NADK"/>
</dbReference>
<sequence length="369" mass="40538">MCIGNKKHSQPLFFFVGLTRGKSVLQVVLGGVFGYDRHTFIRSGIMSNFTNNHPKRPPFHRIGVMGRAGKSSIVETLNELIVLLKSRHLSVIIDTETAAIEGMMIDFDRIDGVQLKIVPRQKMGEHCDLVIVVGGDGSMLQAASVLAGTDVPVLGINRGRLGFLADVNPDELTEKVGQVLDGRYWLVERFLLKFQIVQNHEDGTPSTQVIHEDVALNDIVLHAGKSVHTIDFKLTINQHDVYRQHADGLIVATPTGSTAYALSAGGPIIHPTLDAICLVPMHPHTLSSRPLVVPGSSQIAINIHKDNRTQPMVGADGKASAPLDNAQTLLIAKHDKTLLLLHPESYSFYEACRTKLKWNVYSEEFSLDK</sequence>
<dbReference type="GO" id="GO:0051287">
    <property type="term" value="F:NAD binding"/>
    <property type="evidence" value="ECO:0007669"/>
    <property type="project" value="UniProtKB-ARBA"/>
</dbReference>
<evidence type="ECO:0000256" key="1">
    <source>
        <dbReference type="ARBA" id="ARBA00022679"/>
    </source>
</evidence>
<dbReference type="EMBL" id="FTNU01000005">
    <property type="protein sequence ID" value="SIR88471.1"/>
    <property type="molecule type" value="Genomic_DNA"/>
</dbReference>
<evidence type="ECO:0000256" key="5">
    <source>
        <dbReference type="ARBA" id="ARBA00047925"/>
    </source>
</evidence>
<feature type="binding site" evidence="6">
    <location>
        <position position="228"/>
    </location>
    <ligand>
        <name>NAD(+)</name>
        <dbReference type="ChEBI" id="CHEBI:57540"/>
    </ligand>
</feature>
<evidence type="ECO:0000256" key="3">
    <source>
        <dbReference type="ARBA" id="ARBA00022857"/>
    </source>
</evidence>
<dbReference type="GO" id="GO:0046872">
    <property type="term" value="F:metal ion binding"/>
    <property type="evidence" value="ECO:0007669"/>
    <property type="project" value="UniProtKB-UniRule"/>
</dbReference>